<dbReference type="STRING" id="1173027.Mic7113_1000"/>
<dbReference type="PANTHER" id="PTHR33908:SF11">
    <property type="entry name" value="MEMBRANE PROTEIN"/>
    <property type="match status" value="1"/>
</dbReference>
<evidence type="ECO:0000313" key="10">
    <source>
        <dbReference type="Proteomes" id="UP000010471"/>
    </source>
</evidence>
<feature type="transmembrane region" description="Helical" evidence="8">
    <location>
        <begin position="218"/>
        <end position="235"/>
    </location>
</feature>
<proteinExistence type="predicted"/>
<dbReference type="GO" id="GO:0009103">
    <property type="term" value="P:lipopolysaccharide biosynthetic process"/>
    <property type="evidence" value="ECO:0007669"/>
    <property type="project" value="UniProtKB-ARBA"/>
</dbReference>
<keyword evidence="3" id="KW-0328">Glycosyltransferase</keyword>
<dbReference type="PANTHER" id="PTHR33908">
    <property type="entry name" value="MANNOSYLTRANSFERASE YKCB-RELATED"/>
    <property type="match status" value="1"/>
</dbReference>
<name>K9W921_9CYAN</name>
<dbReference type="HOGENOM" id="CLU_502322_0_0_3"/>
<evidence type="ECO:0000256" key="3">
    <source>
        <dbReference type="ARBA" id="ARBA00022676"/>
    </source>
</evidence>
<dbReference type="EMBL" id="CP003630">
    <property type="protein sequence ID" value="AFZ16895.1"/>
    <property type="molecule type" value="Genomic_DNA"/>
</dbReference>
<organism evidence="9 10">
    <name type="scientific">Allocoleopsis franciscana PCC 7113</name>
    <dbReference type="NCBI Taxonomy" id="1173027"/>
    <lineage>
        <taxon>Bacteria</taxon>
        <taxon>Bacillati</taxon>
        <taxon>Cyanobacteriota</taxon>
        <taxon>Cyanophyceae</taxon>
        <taxon>Coleofasciculales</taxon>
        <taxon>Coleofasciculaceae</taxon>
        <taxon>Allocoleopsis</taxon>
        <taxon>Allocoleopsis franciscana</taxon>
    </lineage>
</organism>
<evidence type="ECO:0008006" key="11">
    <source>
        <dbReference type="Google" id="ProtNLM"/>
    </source>
</evidence>
<feature type="transmembrane region" description="Helical" evidence="8">
    <location>
        <begin position="12"/>
        <end position="32"/>
    </location>
</feature>
<evidence type="ECO:0000256" key="6">
    <source>
        <dbReference type="ARBA" id="ARBA00022989"/>
    </source>
</evidence>
<sequence length="542" mass="61971">MHILANLNHSNLYLFVLVTFVYFIISILNYRLFKNKLSLPNSKISLIAACLLIVNYIVLLVLYATHNNFFDHAEANIATVSWLFQRGKPIYHELESAERYSIPYGPMLYVINGFFLNLLKPSLFSAKIGGILAGGLSLLLLFYALKKIVGLQIAIFCSGYISLIFISIYSYFAAATFWNRSDSFLIMFVALGLLTAVRTTSWLAILGSALSIGISVNLKIHGILYFLPIYILFYFRHGIYSVLFSILGSLILVIIPFIGFPQVSLTNYIIWLNEFGEQGLSLNLLKGNIIWSLYLLAPLLFLFIYFKFINNNEFNVFLKNNKYFIFSILVSLLGVAILGSKQGAGMNHLLPLIPPWAYLFALTLSQAIAVERKRSFKDINKYSYCLYISLIGALLTVTLIRASVNEIRFIDLSSKYHDEPVQEINEILQSYSGITIGMGYGGDYDLTYYRPILTYHGNPYFIDAVSMMDSEFLRKGIPTETLKALSSCKIDLWLIPKGGLPFNLYNYFNQRQVFSEEFKSTFLLNYELRHHTKHYNLWFCKK</sequence>
<evidence type="ECO:0000313" key="9">
    <source>
        <dbReference type="EMBL" id="AFZ16895.1"/>
    </source>
</evidence>
<dbReference type="eggNOG" id="ENOG5032UGC">
    <property type="taxonomic scope" value="Bacteria"/>
</dbReference>
<dbReference type="KEGG" id="mic:Mic7113_1000"/>
<keyword evidence="6 8" id="KW-1133">Transmembrane helix</keyword>
<gene>
    <name evidence="9" type="ORF">Mic7113_1000</name>
</gene>
<protein>
    <recommendedName>
        <fullName evidence="11">Glycosyltransferase RgtA/B/C/D-like domain-containing protein</fullName>
    </recommendedName>
</protein>
<dbReference type="Proteomes" id="UP000010471">
    <property type="component" value="Chromosome"/>
</dbReference>
<reference evidence="9 10" key="1">
    <citation type="submission" date="2012-06" db="EMBL/GenBank/DDBJ databases">
        <title>Finished chromosome of genome of Microcoleus sp. PCC 7113.</title>
        <authorList>
            <consortium name="US DOE Joint Genome Institute"/>
            <person name="Gugger M."/>
            <person name="Coursin T."/>
            <person name="Rippka R."/>
            <person name="Tandeau De Marsac N."/>
            <person name="Huntemann M."/>
            <person name="Wei C.-L."/>
            <person name="Han J."/>
            <person name="Detter J.C."/>
            <person name="Han C."/>
            <person name="Tapia R."/>
            <person name="Chen A."/>
            <person name="Kyrpides N."/>
            <person name="Mavromatis K."/>
            <person name="Markowitz V."/>
            <person name="Szeto E."/>
            <person name="Ivanova N."/>
            <person name="Pagani I."/>
            <person name="Pati A."/>
            <person name="Goodwin L."/>
            <person name="Nordberg H.P."/>
            <person name="Cantor M.N."/>
            <person name="Hua S.X."/>
            <person name="Woyke T."/>
            <person name="Kerfeld C.A."/>
        </authorList>
    </citation>
    <scope>NUCLEOTIDE SEQUENCE [LARGE SCALE GENOMIC DNA]</scope>
    <source>
        <strain evidence="9 10">PCC 7113</strain>
    </source>
</reference>
<feature type="transmembrane region" description="Helical" evidence="8">
    <location>
        <begin position="382"/>
        <end position="404"/>
    </location>
</feature>
<evidence type="ECO:0000256" key="5">
    <source>
        <dbReference type="ARBA" id="ARBA00022692"/>
    </source>
</evidence>
<feature type="transmembrane region" description="Helical" evidence="8">
    <location>
        <begin position="184"/>
        <end position="206"/>
    </location>
</feature>
<feature type="transmembrane region" description="Helical" evidence="8">
    <location>
        <begin position="151"/>
        <end position="172"/>
    </location>
</feature>
<evidence type="ECO:0000256" key="8">
    <source>
        <dbReference type="SAM" id="Phobius"/>
    </source>
</evidence>
<feature type="transmembrane region" description="Helical" evidence="8">
    <location>
        <begin position="44"/>
        <end position="64"/>
    </location>
</feature>
<feature type="transmembrane region" description="Helical" evidence="8">
    <location>
        <begin position="352"/>
        <end position="370"/>
    </location>
</feature>
<dbReference type="RefSeq" id="WP_015181055.1">
    <property type="nucleotide sequence ID" value="NC_019738.1"/>
</dbReference>
<keyword evidence="2" id="KW-1003">Cell membrane</keyword>
<evidence type="ECO:0000256" key="2">
    <source>
        <dbReference type="ARBA" id="ARBA00022475"/>
    </source>
</evidence>
<dbReference type="OrthoDB" id="524901at2"/>
<dbReference type="GO" id="GO:0016763">
    <property type="term" value="F:pentosyltransferase activity"/>
    <property type="evidence" value="ECO:0007669"/>
    <property type="project" value="TreeGrafter"/>
</dbReference>
<feature type="transmembrane region" description="Helical" evidence="8">
    <location>
        <begin position="242"/>
        <end position="269"/>
    </location>
</feature>
<feature type="transmembrane region" description="Helical" evidence="8">
    <location>
        <begin position="321"/>
        <end position="340"/>
    </location>
</feature>
<feature type="transmembrane region" description="Helical" evidence="8">
    <location>
        <begin position="289"/>
        <end position="309"/>
    </location>
</feature>
<dbReference type="InterPro" id="IPR050297">
    <property type="entry name" value="LipidA_mod_glycosyltrf_83"/>
</dbReference>
<evidence type="ECO:0000256" key="1">
    <source>
        <dbReference type="ARBA" id="ARBA00004651"/>
    </source>
</evidence>
<keyword evidence="4" id="KW-0808">Transferase</keyword>
<keyword evidence="10" id="KW-1185">Reference proteome</keyword>
<feature type="transmembrane region" description="Helical" evidence="8">
    <location>
        <begin position="126"/>
        <end position="145"/>
    </location>
</feature>
<dbReference type="AlphaFoldDB" id="K9W921"/>
<dbReference type="GO" id="GO:0005886">
    <property type="term" value="C:plasma membrane"/>
    <property type="evidence" value="ECO:0007669"/>
    <property type="project" value="UniProtKB-SubCell"/>
</dbReference>
<comment type="subcellular location">
    <subcellularLocation>
        <location evidence="1">Cell membrane</location>
        <topology evidence="1">Multi-pass membrane protein</topology>
    </subcellularLocation>
</comment>
<accession>K9W921</accession>
<evidence type="ECO:0000256" key="4">
    <source>
        <dbReference type="ARBA" id="ARBA00022679"/>
    </source>
</evidence>
<keyword evidence="7 8" id="KW-0472">Membrane</keyword>
<evidence type="ECO:0000256" key="7">
    <source>
        <dbReference type="ARBA" id="ARBA00023136"/>
    </source>
</evidence>
<keyword evidence="5 8" id="KW-0812">Transmembrane</keyword>
<feature type="transmembrane region" description="Helical" evidence="8">
    <location>
        <begin position="101"/>
        <end position="119"/>
    </location>
</feature>